<dbReference type="Proteomes" id="UP000193484">
    <property type="component" value="Unassembled WGS sequence"/>
</dbReference>
<dbReference type="Pfam" id="PF10904">
    <property type="entry name" value="DUF2694"/>
    <property type="match status" value="1"/>
</dbReference>
<accession>A0A1X1RJD1</accession>
<dbReference type="RefSeq" id="WP_085092866.1">
    <property type="nucleotide sequence ID" value="NZ_AP022603.1"/>
</dbReference>
<reference evidence="1 2" key="1">
    <citation type="submission" date="2016-01" db="EMBL/GenBank/DDBJ databases">
        <title>The new phylogeny of the genus Mycobacterium.</title>
        <authorList>
            <person name="Tarcisio F."/>
            <person name="Conor M."/>
            <person name="Antonella G."/>
            <person name="Elisabetta G."/>
            <person name="Giulia F.S."/>
            <person name="Sara T."/>
            <person name="Anna F."/>
            <person name="Clotilde B."/>
            <person name="Roberto B."/>
            <person name="Veronica D.S."/>
            <person name="Fabio R."/>
            <person name="Monica P."/>
            <person name="Olivier J."/>
            <person name="Enrico T."/>
            <person name="Nicola S."/>
        </authorList>
    </citation>
    <scope>NUCLEOTIDE SEQUENCE [LARGE SCALE GENOMIC DNA]</scope>
    <source>
        <strain evidence="1 2">DSM 44179</strain>
    </source>
</reference>
<protein>
    <submittedName>
        <fullName evidence="1">Uncharacterized protein</fullName>
    </submittedName>
</protein>
<dbReference type="AlphaFoldDB" id="A0A1X1RJD1"/>
<sequence length="109" mass="11438">MAHPDPAFDAAHPSGRVLFRSCRGGYLDSVILTEAALDADADTLAEAILRTADVSYLKALMAVRAEIIAAGHSPSAELAGPADLRAATRRLAEHRLGPEADRVGGVSQY</sequence>
<evidence type="ECO:0000313" key="2">
    <source>
        <dbReference type="Proteomes" id="UP000193484"/>
    </source>
</evidence>
<dbReference type="OrthoDB" id="4741416at2"/>
<dbReference type="EMBL" id="LQOJ01000018">
    <property type="protein sequence ID" value="ORV07639.1"/>
    <property type="molecule type" value="Genomic_DNA"/>
</dbReference>
<dbReference type="STRING" id="1793.AWC04_02755"/>
<proteinExistence type="predicted"/>
<organism evidence="1 2">
    <name type="scientific">Mycolicibacterium fallax</name>
    <name type="common">Mycobacterium fallax</name>
    <dbReference type="NCBI Taxonomy" id="1793"/>
    <lineage>
        <taxon>Bacteria</taxon>
        <taxon>Bacillati</taxon>
        <taxon>Actinomycetota</taxon>
        <taxon>Actinomycetes</taxon>
        <taxon>Mycobacteriales</taxon>
        <taxon>Mycobacteriaceae</taxon>
        <taxon>Mycolicibacterium</taxon>
    </lineage>
</organism>
<name>A0A1X1RJD1_MYCFA</name>
<gene>
    <name evidence="1" type="ORF">AWC04_02755</name>
</gene>
<dbReference type="InterPro" id="IPR024426">
    <property type="entry name" value="DUF2694"/>
</dbReference>
<keyword evidence="2" id="KW-1185">Reference proteome</keyword>
<comment type="caution">
    <text evidence="1">The sequence shown here is derived from an EMBL/GenBank/DDBJ whole genome shotgun (WGS) entry which is preliminary data.</text>
</comment>
<evidence type="ECO:0000313" key="1">
    <source>
        <dbReference type="EMBL" id="ORV07639.1"/>
    </source>
</evidence>